<evidence type="ECO:0000313" key="3">
    <source>
        <dbReference type="Proteomes" id="UP001141259"/>
    </source>
</evidence>
<sequence length="90" mass="10341">MTTNDGNREDSVARRKNLVDNMFDRLDDASKDVRKAARRTFKSKKKKKSGSRKWAKRNNRALEDLTEQMTILTKHVSAMAGQPKDSDRTS</sequence>
<proteinExistence type="predicted"/>
<evidence type="ECO:0000256" key="1">
    <source>
        <dbReference type="SAM" id="MobiDB-lite"/>
    </source>
</evidence>
<keyword evidence="3" id="KW-1185">Reference proteome</keyword>
<evidence type="ECO:0000313" key="2">
    <source>
        <dbReference type="EMBL" id="MCS7483828.1"/>
    </source>
</evidence>
<organism evidence="2 3">
    <name type="scientific">Umezawaea endophytica</name>
    <dbReference type="NCBI Taxonomy" id="1654476"/>
    <lineage>
        <taxon>Bacteria</taxon>
        <taxon>Bacillati</taxon>
        <taxon>Actinomycetota</taxon>
        <taxon>Actinomycetes</taxon>
        <taxon>Pseudonocardiales</taxon>
        <taxon>Pseudonocardiaceae</taxon>
        <taxon>Umezawaea</taxon>
    </lineage>
</organism>
<accession>A0A9X2VVW8</accession>
<dbReference type="EMBL" id="JANYMP010000037">
    <property type="protein sequence ID" value="MCS7483828.1"/>
    <property type="molecule type" value="Genomic_DNA"/>
</dbReference>
<dbReference type="Proteomes" id="UP001141259">
    <property type="component" value="Unassembled WGS sequence"/>
</dbReference>
<feature type="region of interest" description="Disordered" evidence="1">
    <location>
        <begin position="30"/>
        <end position="61"/>
    </location>
</feature>
<gene>
    <name evidence="2" type="ORF">NZH93_43930</name>
</gene>
<reference evidence="2" key="1">
    <citation type="submission" date="2022-08" db="EMBL/GenBank/DDBJ databases">
        <authorList>
            <person name="Tistechok S."/>
            <person name="Samborskyy M."/>
            <person name="Roman I."/>
        </authorList>
    </citation>
    <scope>NUCLEOTIDE SEQUENCE</scope>
    <source>
        <strain evidence="2">DSM 103496</strain>
    </source>
</reference>
<dbReference type="RefSeq" id="WP_259629280.1">
    <property type="nucleotide sequence ID" value="NZ_JANYMP010000037.1"/>
</dbReference>
<name>A0A9X2VVW8_9PSEU</name>
<protein>
    <submittedName>
        <fullName evidence="2">Uncharacterized protein</fullName>
    </submittedName>
</protein>
<comment type="caution">
    <text evidence="2">The sequence shown here is derived from an EMBL/GenBank/DDBJ whole genome shotgun (WGS) entry which is preliminary data.</text>
</comment>
<dbReference type="AlphaFoldDB" id="A0A9X2VVW8"/>
<feature type="compositionally biased region" description="Basic residues" evidence="1">
    <location>
        <begin position="36"/>
        <end position="59"/>
    </location>
</feature>